<dbReference type="Pfam" id="PF01935">
    <property type="entry name" value="DUF87"/>
    <property type="match status" value="1"/>
</dbReference>
<comment type="caution">
    <text evidence="2">The sequence shown here is derived from an EMBL/GenBank/DDBJ whole genome shotgun (WGS) entry which is preliminary data.</text>
</comment>
<keyword evidence="3" id="KW-1185">Reference proteome</keyword>
<keyword evidence="2" id="KW-0547">Nucleotide-binding</keyword>
<dbReference type="InterPro" id="IPR002789">
    <property type="entry name" value="HerA_central"/>
</dbReference>
<dbReference type="InterPro" id="IPR003593">
    <property type="entry name" value="AAA+_ATPase"/>
</dbReference>
<dbReference type="SUPFAM" id="SSF52540">
    <property type="entry name" value="P-loop containing nucleoside triphosphate hydrolases"/>
    <property type="match status" value="1"/>
</dbReference>
<organism evidence="2 3">
    <name type="scientific">Limosilactobacillus agrestis</name>
    <dbReference type="NCBI Taxonomy" id="2759748"/>
    <lineage>
        <taxon>Bacteria</taxon>
        <taxon>Bacillati</taxon>
        <taxon>Bacillota</taxon>
        <taxon>Bacilli</taxon>
        <taxon>Lactobacillales</taxon>
        <taxon>Lactobacillaceae</taxon>
        <taxon>Limosilactobacillus</taxon>
    </lineage>
</organism>
<evidence type="ECO:0000313" key="3">
    <source>
        <dbReference type="Proteomes" id="UP001199710"/>
    </source>
</evidence>
<feature type="domain" description="AAA+ ATPase" evidence="1">
    <location>
        <begin position="27"/>
        <end position="347"/>
    </location>
</feature>
<name>A0ABS8R8Z7_9LACO</name>
<accession>A0ABS8R8Z7</accession>
<dbReference type="SMART" id="SM00382">
    <property type="entry name" value="AAA"/>
    <property type="match status" value="1"/>
</dbReference>
<dbReference type="PANTHER" id="PTHR42957:SF2">
    <property type="entry name" value="HELICASE HERA CENTRAL DOMAIN-CONTAINING PROTEIN"/>
    <property type="match status" value="1"/>
</dbReference>
<dbReference type="PANTHER" id="PTHR42957">
    <property type="entry name" value="HELICASE MJ1565-RELATED"/>
    <property type="match status" value="1"/>
</dbReference>
<dbReference type="EMBL" id="JAJPDE010000055">
    <property type="protein sequence ID" value="MCD7130336.1"/>
    <property type="molecule type" value="Genomic_DNA"/>
</dbReference>
<evidence type="ECO:0000259" key="1">
    <source>
        <dbReference type="SMART" id="SM00382"/>
    </source>
</evidence>
<gene>
    <name evidence="2" type="ORF">LTY36_03910</name>
</gene>
<keyword evidence="2" id="KW-0067">ATP-binding</keyword>
<protein>
    <submittedName>
        <fullName evidence="2">ATP-binding protein</fullName>
    </submittedName>
</protein>
<sequence length="391" mass="45005">MSKEQATFRFDEKISPAKRAAVLNELIAQHLLVVGQTGSGKTTTTLSLLNRLQQLNQTTIVLDPTGEYAQLPNVISYQLGNNAYLEPGTLSADELQEVLRLKLTPGLQNKLEQAINALRIQYNLVKQNSPYKNCGRKTTDYQHALEQLRTWATDYDISQLFNQLIEEFVVPYPDDRANYQLLGQQYDRLAINRNWGLLTTIRERIESVMFTTIFDTRRHPGTFKTELSFILKMFLSHRSTHRTLVIDLSVLKDYEESQRALISFLMKKILKLRLRAHQELPVNIVIDEAHRYLPQNEEQLADNGIFQVLREGRKLFLKVILTTQSPLDLPARLRSQFSNVVIHRLVDDNEINCLGNFANETIKIKHLPVGNAYLKLLNQEMPVKIALPSWL</sequence>
<dbReference type="Proteomes" id="UP001199710">
    <property type="component" value="Unassembled WGS sequence"/>
</dbReference>
<dbReference type="InterPro" id="IPR008571">
    <property type="entry name" value="HerA-like"/>
</dbReference>
<dbReference type="Gene3D" id="3.40.50.300">
    <property type="entry name" value="P-loop containing nucleotide triphosphate hydrolases"/>
    <property type="match status" value="2"/>
</dbReference>
<reference evidence="2 3" key="1">
    <citation type="submission" date="2021-12" db="EMBL/GenBank/DDBJ databases">
        <title>A phylogenomic analysis of Limosilactobacillus reuteri reveals ancient and stable evolutionary relationships with rodents and birds and zoonotic transmission to humans.</title>
        <authorList>
            <person name="Li F."/>
            <person name="Li X."/>
            <person name="Cheng C."/>
            <person name="Tollenaar S."/>
            <person name="Zhang J.S."/>
            <person name="Simpson D."/>
            <person name="Tasseva G."/>
            <person name="Perez-Munoz M.E."/>
            <person name="Frese S."/>
            <person name="Gaenzle M.G."/>
            <person name="Walter J."/>
            <person name="Zheng J."/>
        </authorList>
    </citation>
    <scope>NUCLEOTIDE SEQUENCE [LARGE SCALE GENOMIC DNA]</scope>
    <source>
        <strain evidence="2 3">BG-MG3-B</strain>
    </source>
</reference>
<dbReference type="RefSeq" id="WP_220477978.1">
    <property type="nucleotide sequence ID" value="NZ_JACIVE010000045.1"/>
</dbReference>
<dbReference type="GO" id="GO:0005524">
    <property type="term" value="F:ATP binding"/>
    <property type="evidence" value="ECO:0007669"/>
    <property type="project" value="UniProtKB-KW"/>
</dbReference>
<proteinExistence type="predicted"/>
<evidence type="ECO:0000313" key="2">
    <source>
        <dbReference type="EMBL" id="MCD7130336.1"/>
    </source>
</evidence>
<dbReference type="InterPro" id="IPR027417">
    <property type="entry name" value="P-loop_NTPase"/>
</dbReference>